<gene>
    <name evidence="2" type="ORF">GKD88_15235</name>
    <name evidence="1" type="ORF">GKE08_15565</name>
</gene>
<protein>
    <recommendedName>
        <fullName evidence="5">DUF4265 domain-containing protein</fullName>
    </recommendedName>
</protein>
<comment type="caution">
    <text evidence="1">The sequence shown here is derived from an EMBL/GenBank/DDBJ whole genome shotgun (WGS) entry which is preliminary data.</text>
</comment>
<accession>A0A6N7SB02</accession>
<evidence type="ECO:0000313" key="1">
    <source>
        <dbReference type="EMBL" id="MSA90748.1"/>
    </source>
</evidence>
<dbReference type="RefSeq" id="WP_154240120.1">
    <property type="nucleotide sequence ID" value="NZ_CALJPI010000128.1"/>
</dbReference>
<dbReference type="Proteomes" id="UP000480929">
    <property type="component" value="Unassembled WGS sequence"/>
</dbReference>
<evidence type="ECO:0000313" key="3">
    <source>
        <dbReference type="Proteomes" id="UP000433575"/>
    </source>
</evidence>
<dbReference type="Proteomes" id="UP000433575">
    <property type="component" value="Unassembled WGS sequence"/>
</dbReference>
<dbReference type="AlphaFoldDB" id="A0A6N7SB02"/>
<proteinExistence type="predicted"/>
<name>A0A6N7SB02_9FIRM</name>
<reference evidence="3 4" key="1">
    <citation type="journal article" date="2019" name="Nat. Med.">
        <title>A library of human gut bacterial isolates paired with longitudinal multiomics data enables mechanistic microbiome research.</title>
        <authorList>
            <person name="Poyet M."/>
            <person name="Groussin M."/>
            <person name="Gibbons S.M."/>
            <person name="Avila-Pacheco J."/>
            <person name="Jiang X."/>
            <person name="Kearney S.M."/>
            <person name="Perrotta A.R."/>
            <person name="Berdy B."/>
            <person name="Zhao S."/>
            <person name="Lieberman T.D."/>
            <person name="Swanson P.K."/>
            <person name="Smith M."/>
            <person name="Roesemann S."/>
            <person name="Alexander J.E."/>
            <person name="Rich S.A."/>
            <person name="Livny J."/>
            <person name="Vlamakis H."/>
            <person name="Clish C."/>
            <person name="Bullock K."/>
            <person name="Deik A."/>
            <person name="Scott J."/>
            <person name="Pierce K.A."/>
            <person name="Xavier R.J."/>
            <person name="Alm E.J."/>
        </authorList>
    </citation>
    <scope>NUCLEOTIDE SEQUENCE [LARGE SCALE GENOMIC DNA]</scope>
    <source>
        <strain evidence="1 3">BIOML-A4</strain>
        <strain evidence="2 4">BIOML-A5</strain>
    </source>
</reference>
<evidence type="ECO:0008006" key="5">
    <source>
        <dbReference type="Google" id="ProtNLM"/>
    </source>
</evidence>
<keyword evidence="4" id="KW-1185">Reference proteome</keyword>
<sequence length="165" mass="18840">MKLEIGTLCPFHIDEGVMIDYVEDQWLILIKDALWQPEEIKAFRRNPGRLAFLPLDTAVFFTVNVDDVLETSDLPFVIQECENAQTLFKRPEMAVTLALISAQDEVIALRQLTLSTADAAQVKNHLKRILDAGYDQIVSNHQIDKTQARYQPYELEEKALFTAAF</sequence>
<dbReference type="OrthoDB" id="1649110at2"/>
<dbReference type="EMBL" id="WKPI01000035">
    <property type="protein sequence ID" value="MSC34478.1"/>
    <property type="molecule type" value="Genomic_DNA"/>
</dbReference>
<organism evidence="1 3">
    <name type="scientific">Holdemania massiliensis</name>
    <dbReference type="NCBI Taxonomy" id="1468449"/>
    <lineage>
        <taxon>Bacteria</taxon>
        <taxon>Bacillati</taxon>
        <taxon>Bacillota</taxon>
        <taxon>Erysipelotrichia</taxon>
        <taxon>Erysipelotrichales</taxon>
        <taxon>Erysipelotrichaceae</taxon>
        <taxon>Holdemania</taxon>
    </lineage>
</organism>
<evidence type="ECO:0000313" key="2">
    <source>
        <dbReference type="EMBL" id="MSC34478.1"/>
    </source>
</evidence>
<dbReference type="EMBL" id="WKPJ01000033">
    <property type="protein sequence ID" value="MSA90748.1"/>
    <property type="molecule type" value="Genomic_DNA"/>
</dbReference>
<evidence type="ECO:0000313" key="4">
    <source>
        <dbReference type="Proteomes" id="UP000480929"/>
    </source>
</evidence>